<proteinExistence type="predicted"/>
<dbReference type="EMBL" id="VDCV01000005">
    <property type="protein sequence ID" value="KAB5555947.1"/>
    <property type="molecule type" value="Genomic_DNA"/>
</dbReference>
<organism evidence="1 2">
    <name type="scientific">Salix brachista</name>
    <dbReference type="NCBI Taxonomy" id="2182728"/>
    <lineage>
        <taxon>Eukaryota</taxon>
        <taxon>Viridiplantae</taxon>
        <taxon>Streptophyta</taxon>
        <taxon>Embryophyta</taxon>
        <taxon>Tracheophyta</taxon>
        <taxon>Spermatophyta</taxon>
        <taxon>Magnoliopsida</taxon>
        <taxon>eudicotyledons</taxon>
        <taxon>Gunneridae</taxon>
        <taxon>Pentapetalae</taxon>
        <taxon>rosids</taxon>
        <taxon>fabids</taxon>
        <taxon>Malpighiales</taxon>
        <taxon>Salicaceae</taxon>
        <taxon>Saliceae</taxon>
        <taxon>Salix</taxon>
    </lineage>
</organism>
<accession>A0A5N5MLU6</accession>
<sequence>METKLGEIVEMLEYLVQQKNALGLREGAVEKASSQRIPTTSLVDESGVYGRDGDKEAIMKLVRSANENGKRLDIMAKGNSSRNFSLQSMKPLPTSEIKAKEETQIEVIHLASIVAEQAIHHSNAGKGLMQSVTSAISLGMKLLYARANSR</sequence>
<keyword evidence="2" id="KW-1185">Reference proteome</keyword>
<name>A0A5N5MLU6_9ROSI</name>
<reference evidence="2" key="1">
    <citation type="journal article" date="2019" name="Gigascience">
        <title>De novo genome assembly of the endangered Acer yangbiense, a plant species with extremely small populations endemic to Yunnan Province, China.</title>
        <authorList>
            <person name="Yang J."/>
            <person name="Wariss H.M."/>
            <person name="Tao L."/>
            <person name="Zhang R."/>
            <person name="Yun Q."/>
            <person name="Hollingsworth P."/>
            <person name="Dao Z."/>
            <person name="Luo G."/>
            <person name="Guo H."/>
            <person name="Ma Y."/>
            <person name="Sun W."/>
        </authorList>
    </citation>
    <scope>NUCLEOTIDE SEQUENCE [LARGE SCALE GENOMIC DNA]</scope>
    <source>
        <strain evidence="2">cv. br00</strain>
    </source>
</reference>
<gene>
    <name evidence="1" type="ORF">DKX38_006856</name>
</gene>
<evidence type="ECO:0000313" key="2">
    <source>
        <dbReference type="Proteomes" id="UP000326939"/>
    </source>
</evidence>
<dbReference type="Proteomes" id="UP000326939">
    <property type="component" value="Chromosome 5"/>
</dbReference>
<dbReference type="AlphaFoldDB" id="A0A5N5MLU6"/>
<evidence type="ECO:0000313" key="1">
    <source>
        <dbReference type="EMBL" id="KAB5555947.1"/>
    </source>
</evidence>
<protein>
    <submittedName>
        <fullName evidence="1">Uncharacterized protein</fullName>
    </submittedName>
</protein>
<comment type="caution">
    <text evidence="1">The sequence shown here is derived from an EMBL/GenBank/DDBJ whole genome shotgun (WGS) entry which is preliminary data.</text>
</comment>